<dbReference type="EMBL" id="JAQIZZ010000003">
    <property type="protein sequence ID" value="KAJ5546314.1"/>
    <property type="molecule type" value="Genomic_DNA"/>
</dbReference>
<organism evidence="1 2">
    <name type="scientific">Penicillium frequentans</name>
    <dbReference type="NCBI Taxonomy" id="3151616"/>
    <lineage>
        <taxon>Eukaryota</taxon>
        <taxon>Fungi</taxon>
        <taxon>Dikarya</taxon>
        <taxon>Ascomycota</taxon>
        <taxon>Pezizomycotina</taxon>
        <taxon>Eurotiomycetes</taxon>
        <taxon>Eurotiomycetidae</taxon>
        <taxon>Eurotiales</taxon>
        <taxon>Aspergillaceae</taxon>
        <taxon>Penicillium</taxon>
    </lineage>
</organism>
<sequence>MYINIYLTDMDRHLNDSHLIRGLEQKIRNNQYGFNLWPEMQNQKLVVSFAVGGNDPTTMKRSALDIVRQMKRDVDSGYPMPFNRAALF</sequence>
<gene>
    <name evidence="1" type="ORF">N7494_003899</name>
</gene>
<evidence type="ECO:0000313" key="2">
    <source>
        <dbReference type="Proteomes" id="UP001220324"/>
    </source>
</evidence>
<dbReference type="AlphaFoldDB" id="A0AAD6GI58"/>
<proteinExistence type="predicted"/>
<dbReference type="Proteomes" id="UP001220324">
    <property type="component" value="Unassembled WGS sequence"/>
</dbReference>
<protein>
    <submittedName>
        <fullName evidence="1">Uncharacterized protein</fullName>
    </submittedName>
</protein>
<reference evidence="1 2" key="1">
    <citation type="journal article" date="2023" name="IMA Fungus">
        <title>Comparative genomic study of the Penicillium genus elucidates a diverse pangenome and 15 lateral gene transfer events.</title>
        <authorList>
            <person name="Petersen C."/>
            <person name="Sorensen T."/>
            <person name="Nielsen M.R."/>
            <person name="Sondergaard T.E."/>
            <person name="Sorensen J.L."/>
            <person name="Fitzpatrick D.A."/>
            <person name="Frisvad J.C."/>
            <person name="Nielsen K.L."/>
        </authorList>
    </citation>
    <scope>NUCLEOTIDE SEQUENCE [LARGE SCALE GENOMIC DNA]</scope>
    <source>
        <strain evidence="1 2">IBT 35679</strain>
    </source>
</reference>
<name>A0AAD6GI58_9EURO</name>
<evidence type="ECO:0000313" key="1">
    <source>
        <dbReference type="EMBL" id="KAJ5546314.1"/>
    </source>
</evidence>
<keyword evidence="2" id="KW-1185">Reference proteome</keyword>
<comment type="caution">
    <text evidence="1">The sequence shown here is derived from an EMBL/GenBank/DDBJ whole genome shotgun (WGS) entry which is preliminary data.</text>
</comment>
<accession>A0AAD6GI58</accession>